<organism evidence="3 4">
    <name type="scientific">Corynebacterium pseudodiphtheriticum</name>
    <dbReference type="NCBI Taxonomy" id="37637"/>
    <lineage>
        <taxon>Bacteria</taxon>
        <taxon>Bacillati</taxon>
        <taxon>Actinomycetota</taxon>
        <taxon>Actinomycetes</taxon>
        <taxon>Mycobacteriales</taxon>
        <taxon>Corynebacteriaceae</taxon>
        <taxon>Corynebacterium</taxon>
    </lineage>
</organism>
<evidence type="ECO:0008006" key="5">
    <source>
        <dbReference type="Google" id="ProtNLM"/>
    </source>
</evidence>
<comment type="caution">
    <text evidence="3">The sequence shown here is derived from an EMBL/GenBank/DDBJ whole genome shotgun (WGS) entry which is preliminary data.</text>
</comment>
<keyword evidence="2" id="KW-0812">Transmembrane</keyword>
<gene>
    <name evidence="3" type="ORF">QPX42_03680</name>
</gene>
<evidence type="ECO:0000313" key="4">
    <source>
        <dbReference type="Proteomes" id="UP001224412"/>
    </source>
</evidence>
<dbReference type="EMBL" id="JASNVH010000004">
    <property type="protein sequence ID" value="MDK4306652.1"/>
    <property type="molecule type" value="Genomic_DNA"/>
</dbReference>
<keyword evidence="2" id="KW-1133">Transmembrane helix</keyword>
<feature type="transmembrane region" description="Helical" evidence="2">
    <location>
        <begin position="6"/>
        <end position="25"/>
    </location>
</feature>
<evidence type="ECO:0000256" key="1">
    <source>
        <dbReference type="SAM" id="MobiDB-lite"/>
    </source>
</evidence>
<dbReference type="AlphaFoldDB" id="A0AAP4BPH7"/>
<feature type="transmembrane region" description="Helical" evidence="2">
    <location>
        <begin position="119"/>
        <end position="138"/>
    </location>
</feature>
<accession>A0AAP4BPH7</accession>
<proteinExistence type="predicted"/>
<sequence>MELPAVFTILSAIYGLFLLAVAWGFDRMARSASNRTNGDQTGGFRYMESHDAWQCPEDQWLWPSSFDPENRVMRYRGNPTVCNTCPVKQSCTISAKGREVTRQLDPWPHSETGRFHRGVSLAVALMGFILPLMSLLVHSSTADLVLTGGVLVVLVGGTIPLARHLWSTPSNFPEELPSMDNIEAEVNAAVADKYGVKYRSTKEAIAGVRDDEVSRLAKKYGSERIRATGENHDEVIAAKYKHHYRSDSRSQRRSRNKPVENS</sequence>
<keyword evidence="2" id="KW-0472">Membrane</keyword>
<dbReference type="Proteomes" id="UP001224412">
    <property type="component" value="Unassembled WGS sequence"/>
</dbReference>
<name>A0AAP4BPH7_9CORY</name>
<feature type="region of interest" description="Disordered" evidence="1">
    <location>
        <begin position="240"/>
        <end position="262"/>
    </location>
</feature>
<evidence type="ECO:0000256" key="2">
    <source>
        <dbReference type="SAM" id="Phobius"/>
    </source>
</evidence>
<protein>
    <recommendedName>
        <fullName evidence="5">Transposase</fullName>
    </recommendedName>
</protein>
<evidence type="ECO:0000313" key="3">
    <source>
        <dbReference type="EMBL" id="MDK4306652.1"/>
    </source>
</evidence>
<reference evidence="3" key="1">
    <citation type="submission" date="2023-05" db="EMBL/GenBank/DDBJ databases">
        <title>Metabolic capabilities are highly conserved among human nasal-associated Corynebacterium species in pangenomic analyses.</title>
        <authorList>
            <person name="Tran T.H."/>
            <person name="Roberts A.Q."/>
            <person name="Escapa I.F."/>
            <person name="Gao W."/>
            <person name="Conlan S."/>
            <person name="Kong H."/>
            <person name="Segre J.A."/>
            <person name="Kelly M.S."/>
            <person name="Lemon K.P."/>
        </authorList>
    </citation>
    <scope>NUCLEOTIDE SEQUENCE</scope>
    <source>
        <strain evidence="3">KPL2773</strain>
    </source>
</reference>
<feature type="transmembrane region" description="Helical" evidence="2">
    <location>
        <begin position="144"/>
        <end position="162"/>
    </location>
</feature>